<dbReference type="OrthoDB" id="10452305at2759"/>
<organism evidence="1 2">
    <name type="scientific">Ancylostoma duodenale</name>
    <dbReference type="NCBI Taxonomy" id="51022"/>
    <lineage>
        <taxon>Eukaryota</taxon>
        <taxon>Metazoa</taxon>
        <taxon>Ecdysozoa</taxon>
        <taxon>Nematoda</taxon>
        <taxon>Chromadorea</taxon>
        <taxon>Rhabditida</taxon>
        <taxon>Rhabditina</taxon>
        <taxon>Rhabditomorpha</taxon>
        <taxon>Strongyloidea</taxon>
        <taxon>Ancylostomatidae</taxon>
        <taxon>Ancylostomatinae</taxon>
        <taxon>Ancylostoma</taxon>
    </lineage>
</organism>
<evidence type="ECO:0000313" key="1">
    <source>
        <dbReference type="EMBL" id="KIH54913.1"/>
    </source>
</evidence>
<gene>
    <name evidence="1" type="ORF">ANCDUO_14937</name>
</gene>
<reference evidence="1 2" key="1">
    <citation type="submission" date="2013-12" db="EMBL/GenBank/DDBJ databases">
        <title>Draft genome of the parsitic nematode Ancylostoma duodenale.</title>
        <authorList>
            <person name="Mitreva M."/>
        </authorList>
    </citation>
    <scope>NUCLEOTIDE SEQUENCE [LARGE SCALE GENOMIC DNA]</scope>
    <source>
        <strain evidence="1 2">Zhejiang</strain>
    </source>
</reference>
<name>A0A0C2CF12_9BILA</name>
<protein>
    <submittedName>
        <fullName evidence="1">Uncharacterized protein</fullName>
    </submittedName>
</protein>
<dbReference type="EMBL" id="KN738253">
    <property type="protein sequence ID" value="KIH54913.1"/>
    <property type="molecule type" value="Genomic_DNA"/>
</dbReference>
<sequence length="139" mass="15665">MRRRQEEPTAFCPSEDFADDVNDVPMSSRIATWYKSYFPPSVNVLTLVSRDGPDFLEAFANTVMEHEKLQITDATMLLKEHESSVFNIGSPRIVHKTAQQSDVKLNGLPTKEPVTDVFEGSSDLQRPLHVQVNGFGKVR</sequence>
<proteinExistence type="predicted"/>
<keyword evidence="2" id="KW-1185">Reference proteome</keyword>
<dbReference type="Proteomes" id="UP000054047">
    <property type="component" value="Unassembled WGS sequence"/>
</dbReference>
<evidence type="ECO:0000313" key="2">
    <source>
        <dbReference type="Proteomes" id="UP000054047"/>
    </source>
</evidence>
<dbReference type="AlphaFoldDB" id="A0A0C2CF12"/>
<accession>A0A0C2CF12</accession>